<evidence type="ECO:0000259" key="1">
    <source>
        <dbReference type="Pfam" id="PF12867"/>
    </source>
</evidence>
<dbReference type="SUPFAM" id="SSF109854">
    <property type="entry name" value="DinB/YfiT-like putative metalloenzymes"/>
    <property type="match status" value="1"/>
</dbReference>
<dbReference type="InterPro" id="IPR024775">
    <property type="entry name" value="DinB-like"/>
</dbReference>
<evidence type="ECO:0000313" key="3">
    <source>
        <dbReference type="Proteomes" id="UP001501288"/>
    </source>
</evidence>
<sequence>MPAVRSERLAQVREFLASVDDAGLDEERRHPWSPEYPETVRSCFHVILEEEWEHLRYALRDLDALDDAAAQGR</sequence>
<organism evidence="2 3">
    <name type="scientific">Dermacoccus barathri</name>
    <dbReference type="NCBI Taxonomy" id="322601"/>
    <lineage>
        <taxon>Bacteria</taxon>
        <taxon>Bacillati</taxon>
        <taxon>Actinomycetota</taxon>
        <taxon>Actinomycetes</taxon>
        <taxon>Micrococcales</taxon>
        <taxon>Dermacoccaceae</taxon>
        <taxon>Dermacoccus</taxon>
    </lineage>
</organism>
<comment type="caution">
    <text evidence="2">The sequence shown here is derived from an EMBL/GenBank/DDBJ whole genome shotgun (WGS) entry which is preliminary data.</text>
</comment>
<dbReference type="InterPro" id="IPR034660">
    <property type="entry name" value="DinB/YfiT-like"/>
</dbReference>
<reference evidence="2 3" key="1">
    <citation type="journal article" date="2019" name="Int. J. Syst. Evol. Microbiol.">
        <title>The Global Catalogue of Microorganisms (GCM) 10K type strain sequencing project: providing services to taxonomists for standard genome sequencing and annotation.</title>
        <authorList>
            <consortium name="The Broad Institute Genomics Platform"/>
            <consortium name="The Broad Institute Genome Sequencing Center for Infectious Disease"/>
            <person name="Wu L."/>
            <person name="Ma J."/>
        </authorList>
    </citation>
    <scope>NUCLEOTIDE SEQUENCE [LARGE SCALE GENOMIC DNA]</scope>
    <source>
        <strain evidence="2 3">JCM 14588</strain>
    </source>
</reference>
<dbReference type="EMBL" id="BAAANV010000037">
    <property type="protein sequence ID" value="GAA1546730.1"/>
    <property type="molecule type" value="Genomic_DNA"/>
</dbReference>
<evidence type="ECO:0000313" key="2">
    <source>
        <dbReference type="EMBL" id="GAA1546730.1"/>
    </source>
</evidence>
<name>A0ABN2BTY2_9MICO</name>
<protein>
    <recommendedName>
        <fullName evidence="1">DinB-like domain-containing protein</fullName>
    </recommendedName>
</protein>
<feature type="domain" description="DinB-like" evidence="1">
    <location>
        <begin position="5"/>
        <end position="57"/>
    </location>
</feature>
<dbReference type="Pfam" id="PF12867">
    <property type="entry name" value="DinB_2"/>
    <property type="match status" value="1"/>
</dbReference>
<proteinExistence type="predicted"/>
<gene>
    <name evidence="2" type="ORF">GCM10009762_20050</name>
</gene>
<dbReference type="Proteomes" id="UP001501288">
    <property type="component" value="Unassembled WGS sequence"/>
</dbReference>
<keyword evidence="3" id="KW-1185">Reference proteome</keyword>
<accession>A0ABN2BTY2</accession>